<feature type="region of interest" description="Disordered" evidence="1">
    <location>
        <begin position="1"/>
        <end position="30"/>
    </location>
</feature>
<organism evidence="2 3">
    <name type="scientific">Owenia fusiformis</name>
    <name type="common">Polychaete worm</name>
    <dbReference type="NCBI Taxonomy" id="6347"/>
    <lineage>
        <taxon>Eukaryota</taxon>
        <taxon>Metazoa</taxon>
        <taxon>Spiralia</taxon>
        <taxon>Lophotrochozoa</taxon>
        <taxon>Annelida</taxon>
        <taxon>Polychaeta</taxon>
        <taxon>Sedentaria</taxon>
        <taxon>Canalipalpata</taxon>
        <taxon>Sabellida</taxon>
        <taxon>Oweniida</taxon>
        <taxon>Oweniidae</taxon>
        <taxon>Owenia</taxon>
    </lineage>
</organism>
<accession>A0A8S4QA05</accession>
<name>A0A8S4QA05_OWEFU</name>
<evidence type="ECO:0000313" key="2">
    <source>
        <dbReference type="EMBL" id="CAH1803059.1"/>
    </source>
</evidence>
<dbReference type="Proteomes" id="UP000749559">
    <property type="component" value="Unassembled WGS sequence"/>
</dbReference>
<keyword evidence="3" id="KW-1185">Reference proteome</keyword>
<proteinExistence type="predicted"/>
<gene>
    <name evidence="2" type="ORF">OFUS_LOCUS26685</name>
</gene>
<feature type="compositionally biased region" description="Basic and acidic residues" evidence="1">
    <location>
        <begin position="1"/>
        <end position="23"/>
    </location>
</feature>
<comment type="caution">
    <text evidence="2">The sequence shown here is derived from an EMBL/GenBank/DDBJ whole genome shotgun (WGS) entry which is preliminary data.</text>
</comment>
<evidence type="ECO:0000313" key="3">
    <source>
        <dbReference type="Proteomes" id="UP000749559"/>
    </source>
</evidence>
<sequence length="30" mass="3317">MADVPTKNDDRHKEEVASGRDESEGTLEIS</sequence>
<reference evidence="2" key="1">
    <citation type="submission" date="2022-03" db="EMBL/GenBank/DDBJ databases">
        <authorList>
            <person name="Martin C."/>
        </authorList>
    </citation>
    <scope>NUCLEOTIDE SEQUENCE</scope>
</reference>
<feature type="non-terminal residue" evidence="2">
    <location>
        <position position="30"/>
    </location>
</feature>
<dbReference type="AlphaFoldDB" id="A0A8S4QA05"/>
<protein>
    <submittedName>
        <fullName evidence="2">Uncharacterized protein</fullName>
    </submittedName>
</protein>
<dbReference type="EMBL" id="CAIIXF020000235">
    <property type="protein sequence ID" value="CAH1803059.1"/>
    <property type="molecule type" value="Genomic_DNA"/>
</dbReference>
<evidence type="ECO:0000256" key="1">
    <source>
        <dbReference type="SAM" id="MobiDB-lite"/>
    </source>
</evidence>